<dbReference type="Gene3D" id="1.20.1260.20">
    <property type="entry name" value="PPE superfamily"/>
    <property type="match status" value="1"/>
</dbReference>
<evidence type="ECO:0000259" key="2">
    <source>
        <dbReference type="Pfam" id="PF00823"/>
    </source>
</evidence>
<reference evidence="4" key="1">
    <citation type="submission" date="2019-05" db="EMBL/GenBank/DDBJ databases">
        <authorList>
            <person name="Naeem R."/>
            <person name="Antony C."/>
            <person name="Guan Q."/>
        </authorList>
    </citation>
    <scope>NUCLEOTIDE SEQUENCE</scope>
    <source>
        <strain evidence="4">2</strain>
    </source>
</reference>
<accession>A0A653EVN5</accession>
<dbReference type="PANTHER" id="PTHR46766:SF1">
    <property type="entry name" value="GLUTAMINE-RICH PROTEIN 2"/>
    <property type="match status" value="1"/>
</dbReference>
<feature type="domain" description="PPE family C-terminal" evidence="3">
    <location>
        <begin position="310"/>
        <end position="388"/>
    </location>
</feature>
<dbReference type="InterPro" id="IPR000030">
    <property type="entry name" value="PPE_dom"/>
</dbReference>
<dbReference type="PANTHER" id="PTHR46766">
    <property type="entry name" value="GLUTAMINE-RICH PROTEIN 2"/>
    <property type="match status" value="1"/>
</dbReference>
<dbReference type="EMBL" id="LR589107">
    <property type="protein sequence ID" value="VTP00762.1"/>
    <property type="molecule type" value="Genomic_DNA"/>
</dbReference>
<dbReference type="GO" id="GO:0052572">
    <property type="term" value="P:response to host immune response"/>
    <property type="evidence" value="ECO:0007669"/>
    <property type="project" value="TreeGrafter"/>
</dbReference>
<dbReference type="Pfam" id="PF00823">
    <property type="entry name" value="PPE"/>
    <property type="match status" value="1"/>
</dbReference>
<protein>
    <submittedName>
        <fullName evidence="4">Putative PPE family protein PPE29</fullName>
    </submittedName>
</protein>
<dbReference type="AlphaFoldDB" id="A0A653EVN5"/>
<evidence type="ECO:0000313" key="4">
    <source>
        <dbReference type="EMBL" id="VTP00762.1"/>
    </source>
</evidence>
<dbReference type="Pfam" id="PF12484">
    <property type="entry name" value="PPE-SVP"/>
    <property type="match status" value="1"/>
</dbReference>
<dbReference type="SUPFAM" id="SSF140459">
    <property type="entry name" value="PE/PPE dimer-like"/>
    <property type="match status" value="1"/>
</dbReference>
<name>A0A653EVN5_9MYCO</name>
<gene>
    <name evidence="4" type="ORF">BIN_B_03712</name>
</gene>
<dbReference type="FunFam" id="1.20.1260.20:FF:000001">
    <property type="entry name" value="PPE family protein PPE41"/>
    <property type="match status" value="1"/>
</dbReference>
<comment type="similarity">
    <text evidence="1">Belongs to the mycobacterial PPE family.</text>
</comment>
<dbReference type="InterPro" id="IPR022171">
    <property type="entry name" value="PPE_C"/>
</dbReference>
<organism evidence="4">
    <name type="scientific">Mycobacterium riyadhense</name>
    <dbReference type="NCBI Taxonomy" id="486698"/>
    <lineage>
        <taxon>Bacteria</taxon>
        <taxon>Bacillati</taxon>
        <taxon>Actinomycetota</taxon>
        <taxon>Actinomycetes</taxon>
        <taxon>Mycobacteriales</taxon>
        <taxon>Mycobacteriaceae</taxon>
        <taxon>Mycobacterium</taxon>
    </lineage>
</organism>
<sequence>MLPPEINSGRMHTGPGAGSLLAAEAAWAGLSADLHAAAAGHRSVIAGLTSGPWLGPASASLVSATTPFVAWLDSSAEQAELTSSQVRAAVAAYETAFAATVPPPVIAANRALLAALIATNFLGQNTAAIATVEAEYFEMWAQDAAAMYAYASSSSTASQLTEFNEPAEVTTPFGVAGEANAVAAAAQNSAQNGVQGVLGGMNNEISGLLNTLSSPNLSMSSLKPIDDFLVNNTPFDDLASMYTKYLGGYISSAQMSVQIGQSFGQISNGITAMTTFAKGLAAPAAKAAEGAAQALGAAAGSTAANAGGVAAGLGKALPLGGLSVPASWAPVNAMTNPGVAALTNAATVPAGAEGLNTLPMTPFGQFVGGHYGRNLPSYGFRPSVMAKPPAAG</sequence>
<evidence type="ECO:0000256" key="1">
    <source>
        <dbReference type="ARBA" id="ARBA00010652"/>
    </source>
</evidence>
<dbReference type="InterPro" id="IPR038332">
    <property type="entry name" value="PPE_sf"/>
</dbReference>
<feature type="domain" description="PPE" evidence="2">
    <location>
        <begin position="1"/>
        <end position="161"/>
    </location>
</feature>
<proteinExistence type="inferred from homology"/>
<evidence type="ECO:0000259" key="3">
    <source>
        <dbReference type="Pfam" id="PF12484"/>
    </source>
</evidence>